<dbReference type="GO" id="GO:0043409">
    <property type="term" value="P:negative regulation of MAPK cascade"/>
    <property type="evidence" value="ECO:0007669"/>
    <property type="project" value="TreeGrafter"/>
</dbReference>
<evidence type="ECO:0000256" key="4">
    <source>
        <dbReference type="ARBA" id="ARBA00022912"/>
    </source>
</evidence>
<dbReference type="InterPro" id="IPR000340">
    <property type="entry name" value="Dual-sp_phosphatase_cat-dom"/>
</dbReference>
<evidence type="ECO:0000313" key="7">
    <source>
        <dbReference type="Proteomes" id="UP001219518"/>
    </source>
</evidence>
<gene>
    <name evidence="6" type="ORF">KUF71_001180</name>
</gene>
<dbReference type="Proteomes" id="UP001219518">
    <property type="component" value="Unassembled WGS sequence"/>
</dbReference>
<dbReference type="PANTHER" id="PTHR10159:SF519">
    <property type="entry name" value="DUAL SPECIFICITY PROTEIN PHOSPHATASE MPK3"/>
    <property type="match status" value="1"/>
</dbReference>
<evidence type="ECO:0000313" key="6">
    <source>
        <dbReference type="EMBL" id="KAK3920710.1"/>
    </source>
</evidence>
<dbReference type="GO" id="GO:0008330">
    <property type="term" value="F:protein tyrosine/threonine phosphatase activity"/>
    <property type="evidence" value="ECO:0007669"/>
    <property type="project" value="TreeGrafter"/>
</dbReference>
<dbReference type="CDD" id="cd14498">
    <property type="entry name" value="DSP"/>
    <property type="match status" value="1"/>
</dbReference>
<keyword evidence="7" id="KW-1185">Reference proteome</keyword>
<dbReference type="GO" id="GO:0017017">
    <property type="term" value="F:MAP kinase tyrosine/serine/threonine phosphatase activity"/>
    <property type="evidence" value="ECO:0007669"/>
    <property type="project" value="TreeGrafter"/>
</dbReference>
<sequence>MEIDNPTGKVLINCFRGRSRSVTIAIMYIRQHLGMPVPMALKIARSINPNDGFLAQLLSMEHCLNPTPQCREAAPKEAPLE</sequence>
<dbReference type="GO" id="GO:0005737">
    <property type="term" value="C:cytoplasm"/>
    <property type="evidence" value="ECO:0007669"/>
    <property type="project" value="TreeGrafter"/>
</dbReference>
<protein>
    <recommendedName>
        <fullName evidence="2">protein-tyrosine-phosphatase</fullName>
        <ecNumber evidence="2">3.1.3.48</ecNumber>
    </recommendedName>
</protein>
<evidence type="ECO:0000256" key="3">
    <source>
        <dbReference type="ARBA" id="ARBA00022801"/>
    </source>
</evidence>
<comment type="caution">
    <text evidence="6">The sequence shown here is derived from an EMBL/GenBank/DDBJ whole genome shotgun (WGS) entry which is preliminary data.</text>
</comment>
<name>A0AAE1HG25_9NEOP</name>
<comment type="similarity">
    <text evidence="1">Belongs to the protein-tyrosine phosphatase family. Non-receptor class dual specificity subfamily.</text>
</comment>
<dbReference type="Pfam" id="PF00782">
    <property type="entry name" value="DSPc"/>
    <property type="match status" value="1"/>
</dbReference>
<dbReference type="InterPro" id="IPR029021">
    <property type="entry name" value="Prot-tyrosine_phosphatase-like"/>
</dbReference>
<feature type="domain" description="Dual specificity phosphatase catalytic" evidence="5">
    <location>
        <begin position="5"/>
        <end position="62"/>
    </location>
</feature>
<dbReference type="GO" id="GO:0033550">
    <property type="term" value="F:MAP kinase tyrosine phosphatase activity"/>
    <property type="evidence" value="ECO:0007669"/>
    <property type="project" value="TreeGrafter"/>
</dbReference>
<reference evidence="6" key="2">
    <citation type="journal article" date="2023" name="BMC Genomics">
        <title>Pest status, molecular evolution, and epigenetic factors derived from the genome assembly of Frankliniella fusca, a thysanopteran phytovirus vector.</title>
        <authorList>
            <person name="Catto M.A."/>
            <person name="Labadie P.E."/>
            <person name="Jacobson A.L."/>
            <person name="Kennedy G.G."/>
            <person name="Srinivasan R."/>
            <person name="Hunt B.G."/>
        </authorList>
    </citation>
    <scope>NUCLEOTIDE SEQUENCE</scope>
    <source>
        <strain evidence="6">PL_HMW_Pooled</strain>
    </source>
</reference>
<dbReference type="AlphaFoldDB" id="A0AAE1HG25"/>
<dbReference type="SUPFAM" id="SSF52799">
    <property type="entry name" value="(Phosphotyrosine protein) phosphatases II"/>
    <property type="match status" value="1"/>
</dbReference>
<keyword evidence="4" id="KW-0904">Protein phosphatase</keyword>
<reference evidence="6" key="1">
    <citation type="submission" date="2021-07" db="EMBL/GenBank/DDBJ databases">
        <authorList>
            <person name="Catto M.A."/>
            <person name="Jacobson A."/>
            <person name="Kennedy G."/>
            <person name="Labadie P."/>
            <person name="Hunt B.G."/>
            <person name="Srinivasan R."/>
        </authorList>
    </citation>
    <scope>NUCLEOTIDE SEQUENCE</scope>
    <source>
        <strain evidence="6">PL_HMW_Pooled</strain>
        <tissue evidence="6">Head</tissue>
    </source>
</reference>
<evidence type="ECO:0000256" key="2">
    <source>
        <dbReference type="ARBA" id="ARBA00013064"/>
    </source>
</evidence>
<dbReference type="EC" id="3.1.3.48" evidence="2"/>
<organism evidence="6 7">
    <name type="scientific">Frankliniella fusca</name>
    <dbReference type="NCBI Taxonomy" id="407009"/>
    <lineage>
        <taxon>Eukaryota</taxon>
        <taxon>Metazoa</taxon>
        <taxon>Ecdysozoa</taxon>
        <taxon>Arthropoda</taxon>
        <taxon>Hexapoda</taxon>
        <taxon>Insecta</taxon>
        <taxon>Pterygota</taxon>
        <taxon>Neoptera</taxon>
        <taxon>Paraneoptera</taxon>
        <taxon>Thysanoptera</taxon>
        <taxon>Terebrantia</taxon>
        <taxon>Thripoidea</taxon>
        <taxon>Thripidae</taxon>
        <taxon>Frankliniella</taxon>
    </lineage>
</organism>
<accession>A0AAE1HG25</accession>
<dbReference type="Gene3D" id="3.90.190.10">
    <property type="entry name" value="Protein tyrosine phosphatase superfamily"/>
    <property type="match status" value="1"/>
</dbReference>
<evidence type="ECO:0000259" key="5">
    <source>
        <dbReference type="Pfam" id="PF00782"/>
    </source>
</evidence>
<dbReference type="EMBL" id="JAHWGI010001018">
    <property type="protein sequence ID" value="KAK3920710.1"/>
    <property type="molecule type" value="Genomic_DNA"/>
</dbReference>
<proteinExistence type="inferred from homology"/>
<keyword evidence="3" id="KW-0378">Hydrolase</keyword>
<dbReference type="PANTHER" id="PTHR10159">
    <property type="entry name" value="DUAL SPECIFICITY PROTEIN PHOSPHATASE"/>
    <property type="match status" value="1"/>
</dbReference>
<evidence type="ECO:0000256" key="1">
    <source>
        <dbReference type="ARBA" id="ARBA00008601"/>
    </source>
</evidence>